<dbReference type="EMBL" id="JAPFFF010000003">
    <property type="protein sequence ID" value="KAK8894621.1"/>
    <property type="molecule type" value="Genomic_DNA"/>
</dbReference>
<protein>
    <submittedName>
        <fullName evidence="1">Uncharacterized protein</fullName>
    </submittedName>
</protein>
<evidence type="ECO:0000313" key="2">
    <source>
        <dbReference type="Proteomes" id="UP001470230"/>
    </source>
</evidence>
<keyword evidence="2" id="KW-1185">Reference proteome</keyword>
<gene>
    <name evidence="1" type="ORF">M9Y10_023058</name>
</gene>
<name>A0ABR2KV17_9EUKA</name>
<reference evidence="1 2" key="1">
    <citation type="submission" date="2024-04" db="EMBL/GenBank/DDBJ databases">
        <title>Tritrichomonas musculus Genome.</title>
        <authorList>
            <person name="Alves-Ferreira E."/>
            <person name="Grigg M."/>
            <person name="Lorenzi H."/>
            <person name="Galac M."/>
        </authorList>
    </citation>
    <scope>NUCLEOTIDE SEQUENCE [LARGE SCALE GENOMIC DNA]</scope>
    <source>
        <strain evidence="1 2">EAF2021</strain>
    </source>
</reference>
<evidence type="ECO:0000313" key="1">
    <source>
        <dbReference type="EMBL" id="KAK8894621.1"/>
    </source>
</evidence>
<comment type="caution">
    <text evidence="1">The sequence shown here is derived from an EMBL/GenBank/DDBJ whole genome shotgun (WGS) entry which is preliminary data.</text>
</comment>
<organism evidence="1 2">
    <name type="scientific">Tritrichomonas musculus</name>
    <dbReference type="NCBI Taxonomy" id="1915356"/>
    <lineage>
        <taxon>Eukaryota</taxon>
        <taxon>Metamonada</taxon>
        <taxon>Parabasalia</taxon>
        <taxon>Tritrichomonadida</taxon>
        <taxon>Tritrichomonadidae</taxon>
        <taxon>Tritrichomonas</taxon>
    </lineage>
</organism>
<proteinExistence type="predicted"/>
<sequence length="124" mass="14581">MKKAKEAFKAIGEAMATTSNEKPVNGKEFNEIIYELKKTEIKSANPQLFIPKMIEKSKINYSKYTSRYLNESVNLFKKSEVHFFEDHFTPYEILSFDQILSNSIEKVTVQDKVNFDFFDFCKLR</sequence>
<accession>A0ABR2KV17</accession>
<dbReference type="Proteomes" id="UP001470230">
    <property type="component" value="Unassembled WGS sequence"/>
</dbReference>